<sequence>MELPGKDEQQPPQEPWGRLLRLGAEEDEPQILLWKPEWTIGRRRGCDLSFPSNKLVSGDHCKLIVDKKSGQVTLEDTSTNGTVINKLRVVKKQTYPLQSGDVIYLVYRKNEPEHNVAYLYESLNEKQSLPQESLGLGNAGISPKECSSLVANGELSSLSSVLQDKEASCFLLETEDHDELEPAKKRRKRDGELALNLQLLVADQHGNAQTSHEDVRVDSVKPDKMEETLTCIICQDLLHDCVSLQPCMHTFCAACYSGWMERSSLCPTCRCPVERICKNHILNNLVEAYLIQHPDKCRSEEDVRSMDARNKITQDMLQPKVRRSFSDEEGSSEDLLELSDVDSESSDISQPYIVCRQCPEYRRQAVQSLPCPVPDRELGATQALGGEAPSTSASLLTTQDYMCPLQGSHAICTCCFQPMPDRRAEREQDSRVAPQQCAVCLQPFCHLYWGCTRTGCFGCLAPFCELNLGDKCLDGVLNNNNYESDILKNYLATRGLTWKNMLAESLLALQRGIFLLSDYRITGNTVLCYCCGLRSFRELTYQYRQNIPASELPVTVTSRPDCYWGRNCRTQVKAHHAMKFNHICEQTRFKN</sequence>
<dbReference type="EC" id="2.3.2.27" evidence="5"/>
<dbReference type="GO" id="GO:0061630">
    <property type="term" value="F:ubiquitin protein ligase activity"/>
    <property type="evidence" value="ECO:0007669"/>
    <property type="project" value="UniProtKB-EC"/>
</dbReference>
<dbReference type="CDD" id="cd22672">
    <property type="entry name" value="FHA_CHFR"/>
    <property type="match status" value="1"/>
</dbReference>
<dbReference type="Pfam" id="PF00498">
    <property type="entry name" value="FHA"/>
    <property type="match status" value="1"/>
</dbReference>
<dbReference type="PANTHER" id="PTHR16079:SF4">
    <property type="entry name" value="E3 UBIQUITIN-PROTEIN LIGASE CHFR"/>
    <property type="match status" value="1"/>
</dbReference>
<dbReference type="PANTHER" id="PTHR16079">
    <property type="entry name" value="UBIQUITIN LIGASE PROTEIN CHFR"/>
    <property type="match status" value="1"/>
</dbReference>
<keyword evidence="8" id="KW-0808">Transferase</keyword>
<dbReference type="FunFam" id="3.30.40.140:FF:000001">
    <property type="entry name" value="E3 ubiquitin-protein ligase CHFR isoform X1"/>
    <property type="match status" value="1"/>
</dbReference>
<dbReference type="EMBL" id="CALSGD010000490">
    <property type="protein sequence ID" value="CAH6778693.1"/>
    <property type="molecule type" value="Genomic_DNA"/>
</dbReference>
<keyword evidence="12" id="KW-0833">Ubl conjugation pathway</keyword>
<dbReference type="InterPro" id="IPR008984">
    <property type="entry name" value="SMAD_FHA_dom_sf"/>
</dbReference>
<evidence type="ECO:0000259" key="22">
    <source>
        <dbReference type="PROSITE" id="PS50006"/>
    </source>
</evidence>
<evidence type="ECO:0000256" key="13">
    <source>
        <dbReference type="ARBA" id="ARBA00022833"/>
    </source>
</evidence>
<evidence type="ECO:0000313" key="25">
    <source>
        <dbReference type="Proteomes" id="UP001152836"/>
    </source>
</evidence>
<evidence type="ECO:0000256" key="5">
    <source>
        <dbReference type="ARBA" id="ARBA00012483"/>
    </source>
</evidence>
<keyword evidence="13" id="KW-0862">Zinc</keyword>
<protein>
    <recommendedName>
        <fullName evidence="6">E3 ubiquitin-protein ligase CHFR</fullName>
        <ecNumber evidence="5">2.3.2.27</ecNumber>
    </recommendedName>
    <alternativeName>
        <fullName evidence="17">Checkpoint with forkhead and RING finger domains protein</fullName>
    </alternativeName>
    <alternativeName>
        <fullName evidence="16">RING-type E3 ubiquitin transferase CHFR</fullName>
    </alternativeName>
</protein>
<evidence type="ECO:0000256" key="1">
    <source>
        <dbReference type="ARBA" id="ARBA00000900"/>
    </source>
</evidence>
<organism evidence="24 25">
    <name type="scientific">Phodopus roborovskii</name>
    <name type="common">Roborovski's desert hamster</name>
    <name type="synonym">Cricetulus roborovskii</name>
    <dbReference type="NCBI Taxonomy" id="109678"/>
    <lineage>
        <taxon>Eukaryota</taxon>
        <taxon>Metazoa</taxon>
        <taxon>Chordata</taxon>
        <taxon>Craniata</taxon>
        <taxon>Vertebrata</taxon>
        <taxon>Euteleostomi</taxon>
        <taxon>Mammalia</taxon>
        <taxon>Eutheria</taxon>
        <taxon>Euarchontoglires</taxon>
        <taxon>Glires</taxon>
        <taxon>Rodentia</taxon>
        <taxon>Myomorpha</taxon>
        <taxon>Muroidea</taxon>
        <taxon>Cricetidae</taxon>
        <taxon>Cricetinae</taxon>
        <taxon>Phodopus</taxon>
    </lineage>
</organism>
<evidence type="ECO:0000256" key="9">
    <source>
        <dbReference type="ARBA" id="ARBA00022723"/>
    </source>
</evidence>
<dbReference type="GO" id="GO:0000278">
    <property type="term" value="P:mitotic cell cycle"/>
    <property type="evidence" value="ECO:0007669"/>
    <property type="project" value="UniProtKB-ARBA"/>
</dbReference>
<dbReference type="InterPro" id="IPR052256">
    <property type="entry name" value="E3_ubiquitin-ligase_CHFR"/>
</dbReference>
<keyword evidence="10 20" id="KW-0863">Zinc-finger</keyword>
<dbReference type="GO" id="GO:0016567">
    <property type="term" value="P:protein ubiquitination"/>
    <property type="evidence" value="ECO:0007669"/>
    <property type="project" value="TreeGrafter"/>
</dbReference>
<evidence type="ECO:0000256" key="12">
    <source>
        <dbReference type="ARBA" id="ARBA00022786"/>
    </source>
</evidence>
<keyword evidence="25" id="KW-1185">Reference proteome</keyword>
<comment type="catalytic activity">
    <reaction evidence="1">
        <text>S-ubiquitinyl-[E2 ubiquitin-conjugating enzyme]-L-cysteine + [acceptor protein]-L-lysine = [E2 ubiquitin-conjugating enzyme]-L-cysteine + N(6)-ubiquitinyl-[acceptor protein]-L-lysine.</text>
        <dbReference type="EC" id="2.3.2.27"/>
    </reaction>
</comment>
<evidence type="ECO:0000256" key="16">
    <source>
        <dbReference type="ARBA" id="ARBA00029800"/>
    </source>
</evidence>
<keyword evidence="11" id="KW-0498">Mitosis</keyword>
<dbReference type="Gene3D" id="2.60.200.20">
    <property type="match status" value="1"/>
</dbReference>
<dbReference type="GeneID" id="127215910"/>
<evidence type="ECO:0000256" key="15">
    <source>
        <dbReference type="ARBA" id="ARBA00023306"/>
    </source>
</evidence>
<feature type="compositionally biased region" description="Acidic residues" evidence="21">
    <location>
        <begin position="327"/>
        <end position="341"/>
    </location>
</feature>
<dbReference type="Gene3D" id="3.30.40.140">
    <property type="match status" value="1"/>
</dbReference>
<feature type="region of interest" description="Disordered" evidence="21">
    <location>
        <begin position="320"/>
        <end position="341"/>
    </location>
</feature>
<dbReference type="Pfam" id="PF17979">
    <property type="entry name" value="zf-CRD"/>
    <property type="match status" value="1"/>
</dbReference>
<reference evidence="24" key="1">
    <citation type="submission" date="2022-06" db="EMBL/GenBank/DDBJ databases">
        <authorList>
            <person name="Andreotti S."/>
            <person name="Wyler E."/>
        </authorList>
    </citation>
    <scope>NUCLEOTIDE SEQUENCE</scope>
</reference>
<evidence type="ECO:0000256" key="20">
    <source>
        <dbReference type="PROSITE-ProRule" id="PRU00175"/>
    </source>
</evidence>
<comment type="subcellular location">
    <subcellularLocation>
        <location evidence="2">Nucleus</location>
        <location evidence="2">PML body</location>
    </subcellularLocation>
</comment>
<feature type="domain" description="RING-type" evidence="23">
    <location>
        <begin position="231"/>
        <end position="270"/>
    </location>
</feature>
<comment type="pathway">
    <text evidence="3">Protein modification; protein ubiquitination.</text>
</comment>
<dbReference type="InterPro" id="IPR013083">
    <property type="entry name" value="Znf_RING/FYVE/PHD"/>
</dbReference>
<dbReference type="GO" id="GO:0016605">
    <property type="term" value="C:PML body"/>
    <property type="evidence" value="ECO:0007669"/>
    <property type="project" value="UniProtKB-SubCell"/>
</dbReference>
<evidence type="ECO:0000313" key="24">
    <source>
        <dbReference type="EMBL" id="CAH6778693.1"/>
    </source>
</evidence>
<keyword evidence="7" id="KW-0132">Cell division</keyword>
<evidence type="ECO:0000256" key="14">
    <source>
        <dbReference type="ARBA" id="ARBA00023242"/>
    </source>
</evidence>
<dbReference type="RefSeq" id="XP_051032337.1">
    <property type="nucleotide sequence ID" value="XM_051176380.1"/>
</dbReference>
<comment type="similarity">
    <text evidence="4">Belongs to the CHFR family.</text>
</comment>
<evidence type="ECO:0000256" key="17">
    <source>
        <dbReference type="ARBA" id="ARBA00031332"/>
    </source>
</evidence>
<dbReference type="SMART" id="SM00184">
    <property type="entry name" value="RING"/>
    <property type="match status" value="2"/>
</dbReference>
<evidence type="ECO:0000256" key="3">
    <source>
        <dbReference type="ARBA" id="ARBA00004906"/>
    </source>
</evidence>
<dbReference type="GO" id="GO:0008270">
    <property type="term" value="F:zinc ion binding"/>
    <property type="evidence" value="ECO:0007669"/>
    <property type="project" value="UniProtKB-KW"/>
</dbReference>
<evidence type="ECO:0000256" key="18">
    <source>
        <dbReference type="ARBA" id="ARBA00057857"/>
    </source>
</evidence>
<proteinExistence type="inferred from homology"/>
<dbReference type="Gene3D" id="3.30.40.10">
    <property type="entry name" value="Zinc/RING finger domain, C3HC4 (zinc finger)"/>
    <property type="match status" value="1"/>
</dbReference>
<dbReference type="AlphaFoldDB" id="A0AAU9YTS4"/>
<evidence type="ECO:0000256" key="6">
    <source>
        <dbReference type="ARBA" id="ARBA00017908"/>
    </source>
</evidence>
<dbReference type="CDD" id="cd16503">
    <property type="entry name" value="RING-HC_CHFR"/>
    <property type="match status" value="1"/>
</dbReference>
<dbReference type="PROSITE" id="PS00518">
    <property type="entry name" value="ZF_RING_1"/>
    <property type="match status" value="1"/>
</dbReference>
<dbReference type="PROSITE" id="PS50006">
    <property type="entry name" value="FHA_DOMAIN"/>
    <property type="match status" value="1"/>
</dbReference>
<dbReference type="SUPFAM" id="SSF57850">
    <property type="entry name" value="RING/U-box"/>
    <property type="match status" value="1"/>
</dbReference>
<name>A0AAU9YTS4_PHORO</name>
<dbReference type="Pfam" id="PF13923">
    <property type="entry name" value="zf-C3HC4_2"/>
    <property type="match status" value="1"/>
</dbReference>
<dbReference type="CTD" id="55743"/>
<dbReference type="FunFam" id="3.30.40.10:FF:000203">
    <property type="entry name" value="E3 ubiquitin-protein ligase CHFR isoform X1"/>
    <property type="match status" value="1"/>
</dbReference>
<evidence type="ECO:0000256" key="7">
    <source>
        <dbReference type="ARBA" id="ARBA00022618"/>
    </source>
</evidence>
<dbReference type="FunFam" id="2.60.200.20:FF:000022">
    <property type="entry name" value="E3 ubiquitin-protein ligase CHFR isoform X2"/>
    <property type="match status" value="1"/>
</dbReference>
<keyword evidence="14" id="KW-0539">Nucleus</keyword>
<dbReference type="SMART" id="SM00240">
    <property type="entry name" value="FHA"/>
    <property type="match status" value="1"/>
</dbReference>
<evidence type="ECO:0000256" key="11">
    <source>
        <dbReference type="ARBA" id="ARBA00022776"/>
    </source>
</evidence>
<dbReference type="GO" id="GO:0006511">
    <property type="term" value="P:ubiquitin-dependent protein catabolic process"/>
    <property type="evidence" value="ECO:0007669"/>
    <property type="project" value="TreeGrafter"/>
</dbReference>
<evidence type="ECO:0000256" key="4">
    <source>
        <dbReference type="ARBA" id="ARBA00005797"/>
    </source>
</evidence>
<dbReference type="Proteomes" id="UP001152836">
    <property type="component" value="Unassembled WGS sequence"/>
</dbReference>
<feature type="domain" description="FHA" evidence="22">
    <location>
        <begin position="38"/>
        <end position="89"/>
    </location>
</feature>
<evidence type="ECO:0000256" key="21">
    <source>
        <dbReference type="SAM" id="MobiDB-lite"/>
    </source>
</evidence>
<dbReference type="InterPro" id="IPR040909">
    <property type="entry name" value="CHFR_Znf-CRD"/>
</dbReference>
<evidence type="ECO:0000256" key="8">
    <source>
        <dbReference type="ARBA" id="ARBA00022679"/>
    </source>
</evidence>
<dbReference type="GO" id="GO:0051301">
    <property type="term" value="P:cell division"/>
    <property type="evidence" value="ECO:0007669"/>
    <property type="project" value="UniProtKB-KW"/>
</dbReference>
<gene>
    <name evidence="24" type="primary">Chfr</name>
    <name evidence="24" type="ORF">PHOROB_LOCUS2402</name>
</gene>
<accession>A0AAU9YTS4</accession>
<dbReference type="PROSITE" id="PS50089">
    <property type="entry name" value="ZF_RING_2"/>
    <property type="match status" value="1"/>
</dbReference>
<evidence type="ECO:0000256" key="2">
    <source>
        <dbReference type="ARBA" id="ARBA00004322"/>
    </source>
</evidence>
<evidence type="ECO:0000259" key="23">
    <source>
        <dbReference type="PROSITE" id="PS50089"/>
    </source>
</evidence>
<dbReference type="InterPro" id="IPR001841">
    <property type="entry name" value="Znf_RING"/>
</dbReference>
<dbReference type="SUPFAM" id="SSF49879">
    <property type="entry name" value="SMAD/FHA domain"/>
    <property type="match status" value="1"/>
</dbReference>
<comment type="subunit">
    <text evidence="19">Interacts with HDAC1 and HDAC2. Interacts with PML (with sumoylated form of PML).</text>
</comment>
<keyword evidence="15" id="KW-0131">Cell cycle</keyword>
<comment type="function">
    <text evidence="18">E3 ubiquitin-protein ligase that functions in the antephase checkpoint by actively delaying passage into mitosis in response to microtubule poisons. Acts in early prophase before chromosome condensation, when the centrosome move apart from each other along the periphery of the nucleus. Probably involved in signaling the presence of mitotic stress caused by microtubule poisons by mediating the 'Lys-48'-linked ubiquitination of target proteins, leading to their degradation by the proteasome. Promotes the ubiquitination and subsequent degradation of AURKA and PLK1. Probably acts as a tumor suppressor, possibly by mediating the polyubiquitination of HDAC1, leading to its degradation. May also promote the formation of 'Lys-63'-linked polyubiquitin chains and functions with the specific ubiquitin-conjugating UBC13-MMS2 (UBE2N-UBE2V2) heterodimer. Substrates that are polyubiquitinated at 'Lys-63' are usually not targeted for degradation, but are rather involved in signaling cellular stress.</text>
</comment>
<evidence type="ECO:0000256" key="19">
    <source>
        <dbReference type="ARBA" id="ARBA00062532"/>
    </source>
</evidence>
<dbReference type="InterPro" id="IPR017907">
    <property type="entry name" value="Znf_RING_CS"/>
</dbReference>
<comment type="caution">
    <text evidence="24">The sequence shown here is derived from an EMBL/GenBank/DDBJ whole genome shotgun (WGS) entry which is preliminary data.</text>
</comment>
<dbReference type="InterPro" id="IPR000253">
    <property type="entry name" value="FHA_dom"/>
</dbReference>
<keyword evidence="9" id="KW-0479">Metal-binding</keyword>
<evidence type="ECO:0000256" key="10">
    <source>
        <dbReference type="ARBA" id="ARBA00022771"/>
    </source>
</evidence>